<protein>
    <submittedName>
        <fullName evidence="3">Uncharacterized protein</fullName>
    </submittedName>
</protein>
<sequence length="237" mass="26761">MATGRRGQTAAGRGATRWGRGTTRGGRGAHPALALRPESSIAHGARIQHLETLQRQAKATIGQLKQELETARLQSANDAQQLRQELETSERMSKIRVSLLKKQHDAAQRQSKVVLLQLKQYRETVKRASGIEIEQLAQELEALRATQERKRTEGARLNVRIKNMDEDELRGLYESEFAATDAAQRQEIQRLEAEFEVLKGKLKLADDQATEREKVMIGHVELIEQYKRHLADVKLSG</sequence>
<evidence type="ECO:0000313" key="4">
    <source>
        <dbReference type="Proteomes" id="UP000192596"/>
    </source>
</evidence>
<feature type="coiled-coil region" evidence="1">
    <location>
        <begin position="47"/>
        <end position="85"/>
    </location>
</feature>
<accession>A0A1V8TCU1</accession>
<feature type="coiled-coil region" evidence="1">
    <location>
        <begin position="181"/>
        <end position="208"/>
    </location>
</feature>
<keyword evidence="1" id="KW-0175">Coiled coil</keyword>
<feature type="compositionally biased region" description="Low complexity" evidence="2">
    <location>
        <begin position="1"/>
        <end position="21"/>
    </location>
</feature>
<name>A0A1V8TCU1_9PEZI</name>
<proteinExistence type="predicted"/>
<dbReference type="InParanoid" id="A0A1V8TCU1"/>
<feature type="region of interest" description="Disordered" evidence="2">
    <location>
        <begin position="1"/>
        <end position="32"/>
    </location>
</feature>
<evidence type="ECO:0000256" key="1">
    <source>
        <dbReference type="SAM" id="Coils"/>
    </source>
</evidence>
<dbReference type="OrthoDB" id="62701at2759"/>
<dbReference type="EMBL" id="NAJO01000011">
    <property type="protein sequence ID" value="OQO09071.1"/>
    <property type="molecule type" value="Genomic_DNA"/>
</dbReference>
<reference evidence="4" key="1">
    <citation type="submission" date="2017-03" db="EMBL/GenBank/DDBJ databases">
        <title>Genomes of endolithic fungi from Antarctica.</title>
        <authorList>
            <person name="Coleine C."/>
            <person name="Masonjones S."/>
            <person name="Stajich J.E."/>
        </authorList>
    </citation>
    <scope>NUCLEOTIDE SEQUENCE [LARGE SCALE GENOMIC DNA]</scope>
    <source>
        <strain evidence="4">CCFEE 5527</strain>
    </source>
</reference>
<gene>
    <name evidence="3" type="ORF">B0A48_05962</name>
</gene>
<dbReference type="AlphaFoldDB" id="A0A1V8TCU1"/>
<keyword evidence="4" id="KW-1185">Reference proteome</keyword>
<evidence type="ECO:0000256" key="2">
    <source>
        <dbReference type="SAM" id="MobiDB-lite"/>
    </source>
</evidence>
<dbReference type="Proteomes" id="UP000192596">
    <property type="component" value="Unassembled WGS sequence"/>
</dbReference>
<feature type="coiled-coil region" evidence="1">
    <location>
        <begin position="126"/>
        <end position="153"/>
    </location>
</feature>
<comment type="caution">
    <text evidence="3">The sequence shown here is derived from an EMBL/GenBank/DDBJ whole genome shotgun (WGS) entry which is preliminary data.</text>
</comment>
<organism evidence="3 4">
    <name type="scientific">Cryoendolithus antarcticus</name>
    <dbReference type="NCBI Taxonomy" id="1507870"/>
    <lineage>
        <taxon>Eukaryota</taxon>
        <taxon>Fungi</taxon>
        <taxon>Dikarya</taxon>
        <taxon>Ascomycota</taxon>
        <taxon>Pezizomycotina</taxon>
        <taxon>Dothideomycetes</taxon>
        <taxon>Dothideomycetidae</taxon>
        <taxon>Cladosporiales</taxon>
        <taxon>Cladosporiaceae</taxon>
        <taxon>Cryoendolithus</taxon>
    </lineage>
</organism>
<evidence type="ECO:0000313" key="3">
    <source>
        <dbReference type="EMBL" id="OQO09071.1"/>
    </source>
</evidence>